<dbReference type="Proteomes" id="UP000703269">
    <property type="component" value="Unassembled WGS sequence"/>
</dbReference>
<sequence>MHMVSQHSAAVTPNFYDRRITYTSILSRQPRLIPRITSEKRNNSGCVGTIADRGAMADSEGHPPPRSQARAPLIQLYYPARHPSPVFSGSLVTPHPDETSSLLTIASLLPAPD</sequence>
<comment type="caution">
    <text evidence="1">The sequence shown here is derived from an EMBL/GenBank/DDBJ whole genome shotgun (WGS) entry which is preliminary data.</text>
</comment>
<protein>
    <submittedName>
        <fullName evidence="1">Uncharacterized protein</fullName>
    </submittedName>
</protein>
<name>A0A9P3GRQ9_9APHY</name>
<evidence type="ECO:0000313" key="1">
    <source>
        <dbReference type="EMBL" id="GJE99863.1"/>
    </source>
</evidence>
<reference evidence="1 2" key="1">
    <citation type="submission" date="2021-08" db="EMBL/GenBank/DDBJ databases">
        <title>Draft Genome Sequence of Phanerochaete sordida strain YK-624.</title>
        <authorList>
            <person name="Mori T."/>
            <person name="Dohra H."/>
            <person name="Suzuki T."/>
            <person name="Kawagishi H."/>
            <person name="Hirai H."/>
        </authorList>
    </citation>
    <scope>NUCLEOTIDE SEQUENCE [LARGE SCALE GENOMIC DNA]</scope>
    <source>
        <strain evidence="1 2">YK-624</strain>
    </source>
</reference>
<evidence type="ECO:0000313" key="2">
    <source>
        <dbReference type="Proteomes" id="UP000703269"/>
    </source>
</evidence>
<keyword evidence="2" id="KW-1185">Reference proteome</keyword>
<gene>
    <name evidence="1" type="ORF">PsYK624_161370</name>
</gene>
<dbReference type="AlphaFoldDB" id="A0A9P3GRQ9"/>
<accession>A0A9P3GRQ9</accession>
<dbReference type="EMBL" id="BPQB01000123">
    <property type="protein sequence ID" value="GJE99863.1"/>
    <property type="molecule type" value="Genomic_DNA"/>
</dbReference>
<organism evidence="1 2">
    <name type="scientific">Phanerochaete sordida</name>
    <dbReference type="NCBI Taxonomy" id="48140"/>
    <lineage>
        <taxon>Eukaryota</taxon>
        <taxon>Fungi</taxon>
        <taxon>Dikarya</taxon>
        <taxon>Basidiomycota</taxon>
        <taxon>Agaricomycotina</taxon>
        <taxon>Agaricomycetes</taxon>
        <taxon>Polyporales</taxon>
        <taxon>Phanerochaetaceae</taxon>
        <taxon>Phanerochaete</taxon>
    </lineage>
</organism>
<proteinExistence type="predicted"/>